<comment type="caution">
    <text evidence="1">The sequence shown here is derived from an EMBL/GenBank/DDBJ whole genome shotgun (WGS) entry which is preliminary data.</text>
</comment>
<gene>
    <name evidence="1" type="ORF">MGAL_10B078680</name>
</gene>
<dbReference type="EMBL" id="UYJE01000728">
    <property type="protein sequence ID" value="VDH95855.1"/>
    <property type="molecule type" value="Genomic_DNA"/>
</dbReference>
<accession>A0A8B6BWN5</accession>
<dbReference type="Proteomes" id="UP000596742">
    <property type="component" value="Unassembled WGS sequence"/>
</dbReference>
<organism evidence="1 2">
    <name type="scientific">Mytilus galloprovincialis</name>
    <name type="common">Mediterranean mussel</name>
    <dbReference type="NCBI Taxonomy" id="29158"/>
    <lineage>
        <taxon>Eukaryota</taxon>
        <taxon>Metazoa</taxon>
        <taxon>Spiralia</taxon>
        <taxon>Lophotrochozoa</taxon>
        <taxon>Mollusca</taxon>
        <taxon>Bivalvia</taxon>
        <taxon>Autobranchia</taxon>
        <taxon>Pteriomorphia</taxon>
        <taxon>Mytilida</taxon>
        <taxon>Mytiloidea</taxon>
        <taxon>Mytilidae</taxon>
        <taxon>Mytilinae</taxon>
        <taxon>Mytilus</taxon>
    </lineage>
</organism>
<name>A0A8B6BWN5_MYTGA</name>
<feature type="non-terminal residue" evidence="1">
    <location>
        <position position="1"/>
    </location>
</feature>
<dbReference type="OrthoDB" id="6112915at2759"/>
<keyword evidence="2" id="KW-1185">Reference proteome</keyword>
<evidence type="ECO:0000313" key="1">
    <source>
        <dbReference type="EMBL" id="VDH95855.1"/>
    </source>
</evidence>
<dbReference type="AlphaFoldDB" id="A0A8B6BWN5"/>
<evidence type="ECO:0000313" key="2">
    <source>
        <dbReference type="Proteomes" id="UP000596742"/>
    </source>
</evidence>
<sequence>KILTSLHGELSNVYIVKRGIYYFKGFVELFMHVMHHTTHIFYTCTLILCIVNFGVSEDTQGSGIVYTAERRICQNITWKLESHAVYVNLTKVLKKGDGQERNVKYKVLTSGLVNVTTTTLICCPGFKENHKKKCKSKLFMFTNLREILPQKKKNKKKTDNLRFQ</sequence>
<proteinExistence type="predicted"/>
<reference evidence="1" key="1">
    <citation type="submission" date="2018-11" db="EMBL/GenBank/DDBJ databases">
        <authorList>
            <person name="Alioto T."/>
            <person name="Alioto T."/>
        </authorList>
    </citation>
    <scope>NUCLEOTIDE SEQUENCE</scope>
</reference>
<protein>
    <submittedName>
        <fullName evidence="1">Uncharacterized protein</fullName>
    </submittedName>
</protein>